<reference evidence="2 3" key="1">
    <citation type="submission" date="2020-07" db="EMBL/GenBank/DDBJ databases">
        <title>The yeast mating-type switching endonuclease HO is a domesticated member of an unorthodox homing genetic element family.</title>
        <authorList>
            <person name="Coughlan A.Y."/>
            <person name="Lombardi L."/>
            <person name="Braun-Galleani S."/>
            <person name="Martos A.R."/>
            <person name="Galeote V."/>
            <person name="Bigey F."/>
            <person name="Dequin S."/>
            <person name="Byrne K.P."/>
            <person name="Wolfe K.H."/>
        </authorList>
    </citation>
    <scope>NUCLEOTIDE SEQUENCE [LARGE SCALE GENOMIC DNA]</scope>
    <source>
        <strain evidence="2 3">NRRL Y-6702</strain>
    </source>
</reference>
<dbReference type="EMBL" id="CP058611">
    <property type="protein sequence ID" value="QLG74868.1"/>
    <property type="molecule type" value="Genomic_DNA"/>
</dbReference>
<feature type="compositionally biased region" description="Low complexity" evidence="1">
    <location>
        <begin position="34"/>
        <end position="43"/>
    </location>
</feature>
<dbReference type="AlphaFoldDB" id="A0A7H9B7Z0"/>
<feature type="region of interest" description="Disordered" evidence="1">
    <location>
        <begin position="8"/>
        <end position="43"/>
    </location>
</feature>
<keyword evidence="3" id="KW-1185">Reference proteome</keyword>
<feature type="region of interest" description="Disordered" evidence="1">
    <location>
        <begin position="246"/>
        <end position="285"/>
    </location>
</feature>
<sequence length="401" mass="44444">MILDRFHHRFSSSRHKASRSKSAEAVNAQEQAAGQRQVQGPEQLQGQLPLQLSIPENGLDYEEFEDEAEDADMISIDTGVHTPLPTTPTTGNSTYGQLKNFNNNGSELNLNLGQQLGAQFQPPAQPHIYMQRQGSVSSLASSVSDFHGSYLRQQLVANAAVNGAGTFTLQFLNLLMDVYQETCSDPTLTPFDTTNPPSGILNTVAKIAIQQSKINEIDIGCERNSWLLTLVRHRLLEEVRKDGYLSRNNSNISLPPPPQFMEMANLSSSNNQQQPQPSQQQQPLQQPLQLDYFGSSLGIPNSMNRGNTLIRSRSNSSQILLARTRSNSNNLFTLTPTNSENSSQNFNMTGLPLNSNVGHSNILSRQRSNSALNSNSFSINNDDVNLSETLRKKRESLMMKR</sequence>
<gene>
    <name evidence="2" type="ORF">HG535_0H01950</name>
</gene>
<organism evidence="2 3">
    <name type="scientific">Zygotorulaspora mrakii</name>
    <name type="common">Zygosaccharomyces mrakii</name>
    <dbReference type="NCBI Taxonomy" id="42260"/>
    <lineage>
        <taxon>Eukaryota</taxon>
        <taxon>Fungi</taxon>
        <taxon>Dikarya</taxon>
        <taxon>Ascomycota</taxon>
        <taxon>Saccharomycotina</taxon>
        <taxon>Saccharomycetes</taxon>
        <taxon>Saccharomycetales</taxon>
        <taxon>Saccharomycetaceae</taxon>
        <taxon>Zygotorulaspora</taxon>
    </lineage>
</organism>
<evidence type="ECO:0000256" key="1">
    <source>
        <dbReference type="SAM" id="MobiDB-lite"/>
    </source>
</evidence>
<accession>A0A7H9B7Z0</accession>
<evidence type="ECO:0000313" key="3">
    <source>
        <dbReference type="Proteomes" id="UP000509704"/>
    </source>
</evidence>
<protein>
    <submittedName>
        <fullName evidence="2">Uncharacterized protein</fullName>
    </submittedName>
</protein>
<dbReference type="RefSeq" id="XP_037146593.1">
    <property type="nucleotide sequence ID" value="XM_037290698.1"/>
</dbReference>
<proteinExistence type="predicted"/>
<feature type="compositionally biased region" description="Low complexity" evidence="1">
    <location>
        <begin position="265"/>
        <end position="285"/>
    </location>
</feature>
<dbReference type="OrthoDB" id="3979912at2759"/>
<feature type="compositionally biased region" description="Basic residues" evidence="1">
    <location>
        <begin position="8"/>
        <end position="19"/>
    </location>
</feature>
<dbReference type="GeneID" id="59238671"/>
<dbReference type="Proteomes" id="UP000509704">
    <property type="component" value="Chromosome 8"/>
</dbReference>
<name>A0A7H9B7Z0_ZYGMR</name>
<dbReference type="KEGG" id="zmk:HG535_0H01950"/>
<evidence type="ECO:0000313" key="2">
    <source>
        <dbReference type="EMBL" id="QLG74868.1"/>
    </source>
</evidence>